<comment type="function">
    <text evidence="8">Ligates lysine onto the cytidine present at position 34 of the AUA codon-specific tRNA(Ile) that contains the anticodon CAU, in an ATP-dependent manner. Cytidine is converted to lysidine, thus changing the amino acid specificity of the tRNA from methionine to isoleucine.</text>
</comment>
<evidence type="ECO:0000256" key="4">
    <source>
        <dbReference type="ARBA" id="ARBA00022694"/>
    </source>
</evidence>
<dbReference type="EC" id="6.3.4.19" evidence="8"/>
<dbReference type="EMBL" id="RYYU01000001">
    <property type="protein sequence ID" value="RUL59032.1"/>
    <property type="molecule type" value="Genomic_DNA"/>
</dbReference>
<evidence type="ECO:0000256" key="8">
    <source>
        <dbReference type="HAMAP-Rule" id="MF_01161"/>
    </source>
</evidence>
<keyword evidence="3 8" id="KW-0436">Ligase</keyword>
<organism evidence="10 11">
    <name type="scientific">Prevotella koreensis</name>
    <dbReference type="NCBI Taxonomy" id="2490854"/>
    <lineage>
        <taxon>Bacteria</taxon>
        <taxon>Pseudomonadati</taxon>
        <taxon>Bacteroidota</taxon>
        <taxon>Bacteroidia</taxon>
        <taxon>Bacteroidales</taxon>
        <taxon>Prevotellaceae</taxon>
        <taxon>Prevotella</taxon>
    </lineage>
</organism>
<dbReference type="GO" id="GO:0006400">
    <property type="term" value="P:tRNA modification"/>
    <property type="evidence" value="ECO:0007669"/>
    <property type="project" value="UniProtKB-UniRule"/>
</dbReference>
<protein>
    <recommendedName>
        <fullName evidence="8">tRNA(Ile)-lysidine synthase</fullName>
        <ecNumber evidence="8">6.3.4.19</ecNumber>
    </recommendedName>
    <alternativeName>
        <fullName evidence="8">tRNA(Ile)-2-lysyl-cytidine synthase</fullName>
    </alternativeName>
    <alternativeName>
        <fullName evidence="8">tRNA(Ile)-lysidine synthetase</fullName>
    </alternativeName>
</protein>
<dbReference type="GO" id="GO:0005524">
    <property type="term" value="F:ATP binding"/>
    <property type="evidence" value="ECO:0007669"/>
    <property type="project" value="UniProtKB-UniRule"/>
</dbReference>
<dbReference type="GO" id="GO:0005737">
    <property type="term" value="C:cytoplasm"/>
    <property type="evidence" value="ECO:0007669"/>
    <property type="project" value="UniProtKB-SubCell"/>
</dbReference>
<feature type="binding site" evidence="8">
    <location>
        <begin position="26"/>
        <end position="31"/>
    </location>
    <ligand>
        <name>ATP</name>
        <dbReference type="ChEBI" id="CHEBI:30616"/>
    </ligand>
</feature>
<evidence type="ECO:0000256" key="5">
    <source>
        <dbReference type="ARBA" id="ARBA00022741"/>
    </source>
</evidence>
<dbReference type="HAMAP" id="MF_01161">
    <property type="entry name" value="tRNA_Ile_lys_synt"/>
    <property type="match status" value="1"/>
</dbReference>
<dbReference type="RefSeq" id="WP_126678202.1">
    <property type="nucleotide sequence ID" value="NZ_RYYU01000001.1"/>
</dbReference>
<dbReference type="PANTHER" id="PTHR43033:SF1">
    <property type="entry name" value="TRNA(ILE)-LYSIDINE SYNTHASE-RELATED"/>
    <property type="match status" value="1"/>
</dbReference>
<comment type="caution">
    <text evidence="10">The sequence shown here is derived from an EMBL/GenBank/DDBJ whole genome shotgun (WGS) entry which is preliminary data.</text>
</comment>
<dbReference type="PANTHER" id="PTHR43033">
    <property type="entry name" value="TRNA(ILE)-LYSIDINE SYNTHASE-RELATED"/>
    <property type="match status" value="1"/>
</dbReference>
<dbReference type="SUPFAM" id="SSF52402">
    <property type="entry name" value="Adenine nucleotide alpha hydrolases-like"/>
    <property type="match status" value="1"/>
</dbReference>
<comment type="catalytic activity">
    <reaction evidence="7 8">
        <text>cytidine(34) in tRNA(Ile2) + L-lysine + ATP = lysidine(34) in tRNA(Ile2) + AMP + diphosphate + H(+)</text>
        <dbReference type="Rhea" id="RHEA:43744"/>
        <dbReference type="Rhea" id="RHEA-COMP:10625"/>
        <dbReference type="Rhea" id="RHEA-COMP:10670"/>
        <dbReference type="ChEBI" id="CHEBI:15378"/>
        <dbReference type="ChEBI" id="CHEBI:30616"/>
        <dbReference type="ChEBI" id="CHEBI:32551"/>
        <dbReference type="ChEBI" id="CHEBI:33019"/>
        <dbReference type="ChEBI" id="CHEBI:82748"/>
        <dbReference type="ChEBI" id="CHEBI:83665"/>
        <dbReference type="ChEBI" id="CHEBI:456215"/>
        <dbReference type="EC" id="6.3.4.19"/>
    </reaction>
</comment>
<gene>
    <name evidence="8 10" type="primary">tilS</name>
    <name evidence="10" type="ORF">EHV08_04100</name>
</gene>
<evidence type="ECO:0000256" key="2">
    <source>
        <dbReference type="ARBA" id="ARBA00022490"/>
    </source>
</evidence>
<dbReference type="InterPro" id="IPR014729">
    <property type="entry name" value="Rossmann-like_a/b/a_fold"/>
</dbReference>
<dbReference type="GO" id="GO:0032267">
    <property type="term" value="F:tRNA(Ile)-lysidine synthase activity"/>
    <property type="evidence" value="ECO:0007669"/>
    <property type="project" value="UniProtKB-EC"/>
</dbReference>
<evidence type="ECO:0000259" key="9">
    <source>
        <dbReference type="SMART" id="SM00977"/>
    </source>
</evidence>
<dbReference type="OrthoDB" id="9807403at2"/>
<proteinExistence type="inferred from homology"/>
<evidence type="ECO:0000313" key="10">
    <source>
        <dbReference type="EMBL" id="RUL59032.1"/>
    </source>
</evidence>
<evidence type="ECO:0000256" key="7">
    <source>
        <dbReference type="ARBA" id="ARBA00048539"/>
    </source>
</evidence>
<keyword evidence="11" id="KW-1185">Reference proteome</keyword>
<dbReference type="InterPro" id="IPR012094">
    <property type="entry name" value="tRNA_Ile_lys_synt"/>
</dbReference>
<evidence type="ECO:0000256" key="6">
    <source>
        <dbReference type="ARBA" id="ARBA00022840"/>
    </source>
</evidence>
<dbReference type="InterPro" id="IPR011063">
    <property type="entry name" value="TilS/TtcA_N"/>
</dbReference>
<comment type="similarity">
    <text evidence="8">Belongs to the tRNA(Ile)-lysidine synthase family.</text>
</comment>
<dbReference type="Gene3D" id="3.40.50.620">
    <property type="entry name" value="HUPs"/>
    <property type="match status" value="1"/>
</dbReference>
<sequence length="443" mass="50644">MLKKIAHFIASNNLLVKEKKYLIALSGGADSVCLLLVLDKLGYNIESVHCNFNLRGDESLRDEQFCIELCKKRNIKIHLAHFDTNSYALLHKTSIEMAARNLRYSFFENLRHDIGADGVCVAHHQNDCAETLIMNLIRGTGIKGLAGIMPKRDSIIRPLLCVSRDEIEDFLTKESQDYVTDSSNLDDFCVRNSIRLNIIPMMEKINPSAVQNIVRTAIRMNEANKVFKESIEASSSKVSDLIDGSLYIDIRALKKEASPEYTLFNILKNYRFNPEQIESIGYNLDFPTGTRFLSDTHQLVFDREKMIVTKIENNRISLKIPEHGKYIINDVKSIRIEKVIVNNEFNISKDNFTATLDSANVKFPLLLRNVEKGDRFFPFGMKGSKLVSKYMTDKRFSLIDKQKQMVLEDASGNIIWLVGERTDERFKITNKTTYALVISINVH</sequence>
<dbReference type="NCBIfam" id="TIGR02432">
    <property type="entry name" value="lysidine_TilS_N"/>
    <property type="match status" value="1"/>
</dbReference>
<evidence type="ECO:0000313" key="11">
    <source>
        <dbReference type="Proteomes" id="UP000278983"/>
    </source>
</evidence>
<comment type="domain">
    <text evidence="8">The N-terminal region contains the highly conserved SGGXDS motif, predicted to be a P-loop motif involved in ATP binding.</text>
</comment>
<keyword evidence="4 8" id="KW-0819">tRNA processing</keyword>
<keyword evidence="5 8" id="KW-0547">Nucleotide-binding</keyword>
<dbReference type="Proteomes" id="UP000278983">
    <property type="component" value="Unassembled WGS sequence"/>
</dbReference>
<dbReference type="CDD" id="cd01992">
    <property type="entry name" value="TilS_N"/>
    <property type="match status" value="1"/>
</dbReference>
<dbReference type="Pfam" id="PF01171">
    <property type="entry name" value="ATP_bind_3"/>
    <property type="match status" value="1"/>
</dbReference>
<evidence type="ECO:0000256" key="1">
    <source>
        <dbReference type="ARBA" id="ARBA00004496"/>
    </source>
</evidence>
<dbReference type="AlphaFoldDB" id="A0A3S0PU35"/>
<keyword evidence="6 8" id="KW-0067">ATP-binding</keyword>
<keyword evidence="2 8" id="KW-0963">Cytoplasm</keyword>
<dbReference type="InterPro" id="IPR012795">
    <property type="entry name" value="tRNA_Ile_lys_synt_N"/>
</dbReference>
<accession>A0A3S0PU35</accession>
<feature type="domain" description="Lysidine-tRNA(Ile) synthetase C-terminal" evidence="9">
    <location>
        <begin position="365"/>
        <end position="438"/>
    </location>
</feature>
<dbReference type="InterPro" id="IPR012796">
    <property type="entry name" value="Lysidine-tRNA-synth_C"/>
</dbReference>
<evidence type="ECO:0000256" key="3">
    <source>
        <dbReference type="ARBA" id="ARBA00022598"/>
    </source>
</evidence>
<reference evidence="10 11" key="1">
    <citation type="submission" date="2018-12" db="EMBL/GenBank/DDBJ databases">
        <title>Genome sequencing of Prevotella sp. KCOM 3155 (= JS262).</title>
        <authorList>
            <person name="Kook J.-K."/>
            <person name="Park S.-N."/>
            <person name="Lim Y.K."/>
        </authorList>
    </citation>
    <scope>NUCLEOTIDE SEQUENCE [LARGE SCALE GENOMIC DNA]</scope>
    <source>
        <strain evidence="10 11">KCOM 3155</strain>
    </source>
</reference>
<comment type="subcellular location">
    <subcellularLocation>
        <location evidence="1 8">Cytoplasm</location>
    </subcellularLocation>
</comment>
<name>A0A3S0PU35_9BACT</name>
<dbReference type="SMART" id="SM00977">
    <property type="entry name" value="TilS_C"/>
    <property type="match status" value="1"/>
</dbReference>